<dbReference type="InterPro" id="IPR036236">
    <property type="entry name" value="Znf_C2H2_sf"/>
</dbReference>
<keyword evidence="4 8" id="KW-0863">Zinc-finger</keyword>
<keyword evidence="7" id="KW-0539">Nucleus</keyword>
<accession>A0A1E1W566</accession>
<feature type="compositionally biased region" description="Basic and acidic residues" evidence="9">
    <location>
        <begin position="30"/>
        <end position="41"/>
    </location>
</feature>
<keyword evidence="3" id="KW-0677">Repeat</keyword>
<evidence type="ECO:0000256" key="7">
    <source>
        <dbReference type="ARBA" id="ARBA00023242"/>
    </source>
</evidence>
<evidence type="ECO:0000256" key="1">
    <source>
        <dbReference type="ARBA" id="ARBA00004123"/>
    </source>
</evidence>
<organism evidence="11">
    <name type="scientific">Pectinophora gossypiella</name>
    <name type="common">Cotton pink bollworm</name>
    <name type="synonym">Depressaria gossypiella</name>
    <dbReference type="NCBI Taxonomy" id="13191"/>
    <lineage>
        <taxon>Eukaryota</taxon>
        <taxon>Metazoa</taxon>
        <taxon>Ecdysozoa</taxon>
        <taxon>Arthropoda</taxon>
        <taxon>Hexapoda</taxon>
        <taxon>Insecta</taxon>
        <taxon>Pterygota</taxon>
        <taxon>Neoptera</taxon>
        <taxon>Endopterygota</taxon>
        <taxon>Lepidoptera</taxon>
        <taxon>Glossata</taxon>
        <taxon>Ditrysia</taxon>
        <taxon>Gelechioidea</taxon>
        <taxon>Gelechiidae</taxon>
        <taxon>Apatetrinae</taxon>
        <taxon>Pectinophora</taxon>
    </lineage>
</organism>
<dbReference type="PROSITE" id="PS50157">
    <property type="entry name" value="ZINC_FINGER_C2H2_2"/>
    <property type="match status" value="3"/>
</dbReference>
<feature type="domain" description="C2H2-type" evidence="10">
    <location>
        <begin position="204"/>
        <end position="231"/>
    </location>
</feature>
<feature type="domain" description="C2H2-type" evidence="10">
    <location>
        <begin position="232"/>
        <end position="259"/>
    </location>
</feature>
<feature type="region of interest" description="Disordered" evidence="9">
    <location>
        <begin position="1"/>
        <end position="41"/>
    </location>
</feature>
<feature type="domain" description="C2H2-type" evidence="10">
    <location>
        <begin position="303"/>
        <end position="331"/>
    </location>
</feature>
<proteinExistence type="predicted"/>
<dbReference type="GO" id="GO:0003677">
    <property type="term" value="F:DNA binding"/>
    <property type="evidence" value="ECO:0007669"/>
    <property type="project" value="UniProtKB-KW"/>
</dbReference>
<evidence type="ECO:0000256" key="9">
    <source>
        <dbReference type="SAM" id="MobiDB-lite"/>
    </source>
</evidence>
<dbReference type="GO" id="GO:0008270">
    <property type="term" value="F:zinc ion binding"/>
    <property type="evidence" value="ECO:0007669"/>
    <property type="project" value="UniProtKB-KW"/>
</dbReference>
<dbReference type="OrthoDB" id="7312725at2759"/>
<protein>
    <recommendedName>
        <fullName evidence="10">C2H2-type domain-containing protein</fullName>
    </recommendedName>
</protein>
<name>A0A1E1W566_PECGO</name>
<evidence type="ECO:0000256" key="3">
    <source>
        <dbReference type="ARBA" id="ARBA00022737"/>
    </source>
</evidence>
<sequence length="338" mass="38871">GKSDVGDGQSDVGNGKSDVSNGKSDVGNGEENREVNKVTDKTIEDDDVTCIEIEVESIPARREPVFIEISVDAANTRSGRSSPRDDCMMVLENVECDIDPAALMLGREGDDDRREEPISLLTSSDDDEVILQEPHIDTVEVSDETDEDDVPLVKLVSPKSESDKNLTKILWGSLYEYYCFQCNFKTTRRSDFKKHKAEHSTVIQMCEVCNYTSPSKTQFEKHKKKHKDEKRYKCHLCEYKAKHNMSLMYHLKSHEGVTIEAIRFKENLARKMKYAYKCSKCRFYTNVKREMLSHVKGCSTKMYGCDKCSYQTKRKSDLRRHKARRHVDISDDDEEYIP</sequence>
<dbReference type="Gene3D" id="3.30.160.60">
    <property type="entry name" value="Classic Zinc Finger"/>
    <property type="match status" value="2"/>
</dbReference>
<dbReference type="SMART" id="SM00355">
    <property type="entry name" value="ZnF_C2H2"/>
    <property type="match status" value="5"/>
</dbReference>
<evidence type="ECO:0000256" key="2">
    <source>
        <dbReference type="ARBA" id="ARBA00022723"/>
    </source>
</evidence>
<evidence type="ECO:0000259" key="10">
    <source>
        <dbReference type="PROSITE" id="PS50157"/>
    </source>
</evidence>
<reference evidence="11" key="1">
    <citation type="submission" date="2015-09" db="EMBL/GenBank/DDBJ databases">
        <title>De novo assembly of Pectinophora gossypiella (Pink Bollworm) gut transcriptome.</title>
        <authorList>
            <person name="Tassone E.E."/>
        </authorList>
    </citation>
    <scope>NUCLEOTIDE SEQUENCE</scope>
</reference>
<dbReference type="PANTHER" id="PTHR24392">
    <property type="entry name" value="ZINC FINGER PROTEIN"/>
    <property type="match status" value="1"/>
</dbReference>
<evidence type="ECO:0000256" key="5">
    <source>
        <dbReference type="ARBA" id="ARBA00022833"/>
    </source>
</evidence>
<dbReference type="GO" id="GO:0005634">
    <property type="term" value="C:nucleus"/>
    <property type="evidence" value="ECO:0007669"/>
    <property type="project" value="UniProtKB-SubCell"/>
</dbReference>
<gene>
    <name evidence="11" type="ORF">g.8987</name>
</gene>
<evidence type="ECO:0000256" key="6">
    <source>
        <dbReference type="ARBA" id="ARBA00023125"/>
    </source>
</evidence>
<evidence type="ECO:0000256" key="4">
    <source>
        <dbReference type="ARBA" id="ARBA00022771"/>
    </source>
</evidence>
<evidence type="ECO:0000313" key="11">
    <source>
        <dbReference type="EMBL" id="JAT82128.1"/>
    </source>
</evidence>
<keyword evidence="2" id="KW-0479">Metal-binding</keyword>
<dbReference type="AlphaFoldDB" id="A0A1E1W566"/>
<comment type="subcellular location">
    <subcellularLocation>
        <location evidence="1">Nucleus</location>
    </subcellularLocation>
</comment>
<keyword evidence="6" id="KW-0238">DNA-binding</keyword>
<dbReference type="EMBL" id="GDQN01008926">
    <property type="protein sequence ID" value="JAT82128.1"/>
    <property type="molecule type" value="Transcribed_RNA"/>
</dbReference>
<feature type="non-terminal residue" evidence="11">
    <location>
        <position position="1"/>
    </location>
</feature>
<dbReference type="SUPFAM" id="SSF57667">
    <property type="entry name" value="beta-beta-alpha zinc fingers"/>
    <property type="match status" value="1"/>
</dbReference>
<evidence type="ECO:0000256" key="8">
    <source>
        <dbReference type="PROSITE-ProRule" id="PRU00042"/>
    </source>
</evidence>
<keyword evidence="5" id="KW-0862">Zinc</keyword>
<dbReference type="InterPro" id="IPR013087">
    <property type="entry name" value="Znf_C2H2_type"/>
</dbReference>